<dbReference type="InParanoid" id="I1C9K0"/>
<dbReference type="AlphaFoldDB" id="I1C9K0"/>
<keyword evidence="2" id="KW-1185">Reference proteome</keyword>
<dbReference type="Proteomes" id="UP000009138">
    <property type="component" value="Unassembled WGS sequence"/>
</dbReference>
<gene>
    <name evidence="1" type="ORF">RO3G_09840</name>
</gene>
<dbReference type="eggNOG" id="ENOG502TA4T">
    <property type="taxonomic scope" value="Eukaryota"/>
</dbReference>
<dbReference type="GeneID" id="93616806"/>
<organism evidence="1 2">
    <name type="scientific">Rhizopus delemar (strain RA 99-880 / ATCC MYA-4621 / FGSC 9543 / NRRL 43880)</name>
    <name type="common">Mucormycosis agent</name>
    <name type="synonym">Rhizopus arrhizus var. delemar</name>
    <dbReference type="NCBI Taxonomy" id="246409"/>
    <lineage>
        <taxon>Eukaryota</taxon>
        <taxon>Fungi</taxon>
        <taxon>Fungi incertae sedis</taxon>
        <taxon>Mucoromycota</taxon>
        <taxon>Mucoromycotina</taxon>
        <taxon>Mucoromycetes</taxon>
        <taxon>Mucorales</taxon>
        <taxon>Mucorineae</taxon>
        <taxon>Rhizopodaceae</taxon>
        <taxon>Rhizopus</taxon>
    </lineage>
</organism>
<name>I1C9K0_RHIO9</name>
<dbReference type="EMBL" id="CH476738">
    <property type="protein sequence ID" value="EIE85130.1"/>
    <property type="molecule type" value="Genomic_DNA"/>
</dbReference>
<reference evidence="1 2" key="1">
    <citation type="journal article" date="2009" name="PLoS Genet.">
        <title>Genomic analysis of the basal lineage fungus Rhizopus oryzae reveals a whole-genome duplication.</title>
        <authorList>
            <person name="Ma L.-J."/>
            <person name="Ibrahim A.S."/>
            <person name="Skory C."/>
            <person name="Grabherr M.G."/>
            <person name="Burger G."/>
            <person name="Butler M."/>
            <person name="Elias M."/>
            <person name="Idnurm A."/>
            <person name="Lang B.F."/>
            <person name="Sone T."/>
            <person name="Abe A."/>
            <person name="Calvo S.E."/>
            <person name="Corrochano L.M."/>
            <person name="Engels R."/>
            <person name="Fu J."/>
            <person name="Hansberg W."/>
            <person name="Kim J.-M."/>
            <person name="Kodira C.D."/>
            <person name="Koehrsen M.J."/>
            <person name="Liu B."/>
            <person name="Miranda-Saavedra D."/>
            <person name="O'Leary S."/>
            <person name="Ortiz-Castellanos L."/>
            <person name="Poulter R."/>
            <person name="Rodriguez-Romero J."/>
            <person name="Ruiz-Herrera J."/>
            <person name="Shen Y.-Q."/>
            <person name="Zeng Q."/>
            <person name="Galagan J."/>
            <person name="Birren B.W."/>
            <person name="Cuomo C.A."/>
            <person name="Wickes B.L."/>
        </authorList>
    </citation>
    <scope>NUCLEOTIDE SEQUENCE [LARGE SCALE GENOMIC DNA]</scope>
    <source>
        <strain evidence="2">RA 99-880 / ATCC MYA-4621 / FGSC 9543 / NRRL 43880</strain>
    </source>
</reference>
<proteinExistence type="predicted"/>
<evidence type="ECO:0000313" key="1">
    <source>
        <dbReference type="EMBL" id="EIE85130.1"/>
    </source>
</evidence>
<evidence type="ECO:0000313" key="2">
    <source>
        <dbReference type="Proteomes" id="UP000009138"/>
    </source>
</evidence>
<dbReference type="OrthoDB" id="2231239at2759"/>
<protein>
    <recommendedName>
        <fullName evidence="3">Fungal-type protein kinase domain-containing protein</fullName>
    </recommendedName>
</protein>
<dbReference type="OMA" id="GRETTDH"/>
<dbReference type="VEuPathDB" id="FungiDB:RO3G_09840"/>
<dbReference type="RefSeq" id="XP_067520526.1">
    <property type="nucleotide sequence ID" value="XM_067664425.1"/>
</dbReference>
<sequence length="280" mass="32043">MNFFIIPTSPDQVQLLTTLSISVTQVFKYREISKLESMYNFRVIWRFLDAATMVIPCCQFIPGETRLKAITQELKRQGLSTLNYYNADGVILDKEFDVELVLLETSGPFGLNDITRETTYHIKAAYGLLAMLHMVAYNYIYADVDIFKQLKICFVHAANNRIRLWSFSLVSKELYVLNRITSSTLPTDHSNSKDDLMNTTNTMWELKKIVEEASKVLKKIKRSHKKNEQIVQEGNSSSEVKRLDTFLVDIAEVKLSSRVSEAEDIYVFSSPIQPDSPSGN</sequence>
<accession>I1C9K0</accession>
<evidence type="ECO:0008006" key="3">
    <source>
        <dbReference type="Google" id="ProtNLM"/>
    </source>
</evidence>